<dbReference type="Gene3D" id="2.102.10.10">
    <property type="entry name" value="Rieske [2Fe-2S] iron-sulphur domain"/>
    <property type="match status" value="1"/>
</dbReference>
<dbReference type="InterPro" id="IPR001663">
    <property type="entry name" value="Rng_hydr_dOase-A"/>
</dbReference>
<evidence type="ECO:0000259" key="8">
    <source>
        <dbReference type="PROSITE" id="PS51296"/>
    </source>
</evidence>
<evidence type="ECO:0000256" key="7">
    <source>
        <dbReference type="ARBA" id="ARBA00023014"/>
    </source>
</evidence>
<feature type="domain" description="Rieske" evidence="8">
    <location>
        <begin position="42"/>
        <end position="141"/>
    </location>
</feature>
<dbReference type="Pfam" id="PF00848">
    <property type="entry name" value="Ring_hydroxyl_A"/>
    <property type="match status" value="1"/>
</dbReference>
<keyword evidence="7" id="KW-0411">Iron-sulfur</keyword>
<dbReference type="Proteomes" id="UP001168540">
    <property type="component" value="Unassembled WGS sequence"/>
</dbReference>
<dbReference type="GO" id="GO:0051213">
    <property type="term" value="F:dioxygenase activity"/>
    <property type="evidence" value="ECO:0007669"/>
    <property type="project" value="UniProtKB-KW"/>
</dbReference>
<dbReference type="PANTHER" id="PTHR43756">
    <property type="entry name" value="CHOLINE MONOOXYGENASE, CHLOROPLASTIC"/>
    <property type="match status" value="1"/>
</dbReference>
<dbReference type="Pfam" id="PF00355">
    <property type="entry name" value="Rieske"/>
    <property type="match status" value="1"/>
</dbReference>
<sequence>MSDLASAQRLAVSTAQLPVHTYFDPDFYQLEQQLLFGDAPRYYGHTLMVPNEGDYQTLAWLGHGKMLKHVGGEVKLLSNVCRHRQALIYQGRGNGNHIVCNLHGWTYDNQGQLIGAPHFPETPCLNLNQTRLTNWNGLLFDAERDVAADLARLGVAKHMTFEGFAFHSAHATDYDFNWKTFIEVYSEDYHVDPFHPGLGNFVDCGDLKWEWGEQYHVQTVGVKNRLVRSGSKIYGQWHEQVLDQYRDRQPEFGAVWLVYYPNIMIEWYPHVLVVSVAIPRGPEKCTVITEFYYPEEIVWFEPDFIAAEQAAYFETAKEDDEICLRMNEGRKALWLAGQSEVGPYQSPMEDGMQHFHEFYRKKLGAALAG</sequence>
<reference evidence="9" key="1">
    <citation type="submission" date="2023-06" db="EMBL/GenBank/DDBJ databases">
        <authorList>
            <person name="Zhang S."/>
        </authorList>
    </citation>
    <scope>NUCLEOTIDE SEQUENCE</scope>
    <source>
        <strain evidence="9">SG2303</strain>
    </source>
</reference>
<dbReference type="SUPFAM" id="SSF50022">
    <property type="entry name" value="ISP domain"/>
    <property type="match status" value="1"/>
</dbReference>
<accession>A0ABT7XUG8</accession>
<protein>
    <submittedName>
        <fullName evidence="9">Aromatic ring-hydroxylating dioxygenase subunit alpha</fullName>
    </submittedName>
</protein>
<evidence type="ECO:0000256" key="3">
    <source>
        <dbReference type="ARBA" id="ARBA00022714"/>
    </source>
</evidence>
<proteinExistence type="inferred from homology"/>
<evidence type="ECO:0000256" key="2">
    <source>
        <dbReference type="ARBA" id="ARBA00008751"/>
    </source>
</evidence>
<dbReference type="RefSeq" id="WP_289832086.1">
    <property type="nucleotide sequence ID" value="NZ_JAUEDK010000068.1"/>
</dbReference>
<keyword evidence="9" id="KW-0223">Dioxygenase</keyword>
<dbReference type="PRINTS" id="PR00090">
    <property type="entry name" value="RNGDIOXGNASE"/>
</dbReference>
<evidence type="ECO:0000256" key="5">
    <source>
        <dbReference type="ARBA" id="ARBA00023002"/>
    </source>
</evidence>
<keyword evidence="10" id="KW-1185">Reference proteome</keyword>
<name>A0ABT7XUG8_9NEIS</name>
<evidence type="ECO:0000313" key="10">
    <source>
        <dbReference type="Proteomes" id="UP001168540"/>
    </source>
</evidence>
<evidence type="ECO:0000256" key="6">
    <source>
        <dbReference type="ARBA" id="ARBA00023004"/>
    </source>
</evidence>
<keyword evidence="4" id="KW-0479">Metal-binding</keyword>
<dbReference type="InterPro" id="IPR015879">
    <property type="entry name" value="Ring_hydroxy_dOase_asu_C_dom"/>
</dbReference>
<evidence type="ECO:0000313" key="9">
    <source>
        <dbReference type="EMBL" id="MDN0077449.1"/>
    </source>
</evidence>
<comment type="caution">
    <text evidence="9">The sequence shown here is derived from an EMBL/GenBank/DDBJ whole genome shotgun (WGS) entry which is preliminary data.</text>
</comment>
<dbReference type="CDD" id="cd03469">
    <property type="entry name" value="Rieske_RO_Alpha_N"/>
    <property type="match status" value="1"/>
</dbReference>
<dbReference type="Gene3D" id="3.90.380.10">
    <property type="entry name" value="Naphthalene 1,2-dioxygenase Alpha Subunit, Chain A, domain 1"/>
    <property type="match status" value="2"/>
</dbReference>
<comment type="cofactor">
    <cofactor evidence="1">
        <name>Fe cation</name>
        <dbReference type="ChEBI" id="CHEBI:24875"/>
    </cofactor>
</comment>
<evidence type="ECO:0000256" key="4">
    <source>
        <dbReference type="ARBA" id="ARBA00022723"/>
    </source>
</evidence>
<dbReference type="CDD" id="cd00680">
    <property type="entry name" value="RHO_alpha_C"/>
    <property type="match status" value="1"/>
</dbReference>
<dbReference type="InterPro" id="IPR017941">
    <property type="entry name" value="Rieske_2Fe-2S"/>
</dbReference>
<keyword evidence="5" id="KW-0560">Oxidoreductase</keyword>
<keyword evidence="6" id="KW-0408">Iron</keyword>
<gene>
    <name evidence="9" type="ORF">QU481_21725</name>
</gene>
<dbReference type="PROSITE" id="PS51296">
    <property type="entry name" value="RIESKE"/>
    <property type="match status" value="1"/>
</dbReference>
<evidence type="ECO:0000256" key="1">
    <source>
        <dbReference type="ARBA" id="ARBA00001962"/>
    </source>
</evidence>
<dbReference type="SUPFAM" id="SSF55961">
    <property type="entry name" value="Bet v1-like"/>
    <property type="match status" value="1"/>
</dbReference>
<dbReference type="PANTHER" id="PTHR43756:SF5">
    <property type="entry name" value="CHOLINE MONOOXYGENASE, CHLOROPLASTIC"/>
    <property type="match status" value="1"/>
</dbReference>
<comment type="similarity">
    <text evidence="2">Belongs to the bacterial ring-hydroxylating dioxygenase alpha subunit family.</text>
</comment>
<dbReference type="InterPro" id="IPR036922">
    <property type="entry name" value="Rieske_2Fe-2S_sf"/>
</dbReference>
<dbReference type="EMBL" id="JAUEDK010000068">
    <property type="protein sequence ID" value="MDN0077449.1"/>
    <property type="molecule type" value="Genomic_DNA"/>
</dbReference>
<organism evidence="9 10">
    <name type="scientific">Crenobacter oryzisoli</name>
    <dbReference type="NCBI Taxonomy" id="3056844"/>
    <lineage>
        <taxon>Bacteria</taxon>
        <taxon>Pseudomonadati</taxon>
        <taxon>Pseudomonadota</taxon>
        <taxon>Betaproteobacteria</taxon>
        <taxon>Neisseriales</taxon>
        <taxon>Neisseriaceae</taxon>
        <taxon>Crenobacter</taxon>
    </lineage>
</organism>
<keyword evidence="3" id="KW-0001">2Fe-2S</keyword>